<evidence type="ECO:0000313" key="6">
    <source>
        <dbReference type="Proteomes" id="UP000756921"/>
    </source>
</evidence>
<dbReference type="PROSITE" id="PS00194">
    <property type="entry name" value="THIOREDOXIN_1"/>
    <property type="match status" value="1"/>
</dbReference>
<dbReference type="PROSITE" id="PS51352">
    <property type="entry name" value="THIOREDOXIN_2"/>
    <property type="match status" value="1"/>
</dbReference>
<feature type="domain" description="Thioredoxin" evidence="4">
    <location>
        <begin position="1"/>
        <end position="109"/>
    </location>
</feature>
<evidence type="ECO:0000256" key="1">
    <source>
        <dbReference type="ARBA" id="ARBA00008987"/>
    </source>
</evidence>
<dbReference type="Proteomes" id="UP000756921">
    <property type="component" value="Unassembled WGS sequence"/>
</dbReference>
<accession>A0A9P6G6D9</accession>
<evidence type="ECO:0000313" key="5">
    <source>
        <dbReference type="EMBL" id="KAF9729702.1"/>
    </source>
</evidence>
<keyword evidence="6" id="KW-1185">Reference proteome</keyword>
<dbReference type="PANTHER" id="PTHR46115">
    <property type="entry name" value="THIOREDOXIN-LIKE PROTEIN 1"/>
    <property type="match status" value="1"/>
</dbReference>
<sequence length="155" mass="17238">MANYTSISSSAQLEALIHENEYTLVDFWATWCPPCRAVAPFFEKLAKENATEKKLAFVKVDVDAAKDVAQQYRISAMPTFLLLRDGVVCKAVRGADAKAIAKLVAYARKKGDGETTTEEEEEEFSQVEFGGGAAGLPYPALLFAAFLIWFLFWRK</sequence>
<gene>
    <name evidence="5" type="ORF">PMIN01_12566</name>
</gene>
<reference evidence="5" key="1">
    <citation type="journal article" date="2020" name="Mol. Plant Microbe Interact.">
        <title>Genome Sequence of the Biocontrol Agent Coniothyrium minitans strain Conio (IMI 134523).</title>
        <authorList>
            <person name="Patel D."/>
            <person name="Shittu T.A."/>
            <person name="Baroncelli R."/>
            <person name="Muthumeenakshi S."/>
            <person name="Osborne T.H."/>
            <person name="Janganan T.K."/>
            <person name="Sreenivasaprasad S."/>
        </authorList>
    </citation>
    <scope>NUCLEOTIDE SEQUENCE</scope>
    <source>
        <strain evidence="5">Conio</strain>
    </source>
</reference>
<dbReference type="Gene3D" id="3.40.30.10">
    <property type="entry name" value="Glutaredoxin"/>
    <property type="match status" value="1"/>
</dbReference>
<comment type="caution">
    <text evidence="5">The sequence shown here is derived from an EMBL/GenBank/DDBJ whole genome shotgun (WGS) entry which is preliminary data.</text>
</comment>
<dbReference type="InterPro" id="IPR017937">
    <property type="entry name" value="Thioredoxin_CS"/>
</dbReference>
<keyword evidence="3" id="KW-0472">Membrane</keyword>
<name>A0A9P6G6D9_9PLEO</name>
<keyword evidence="3" id="KW-0812">Transmembrane</keyword>
<organism evidence="5 6">
    <name type="scientific">Paraphaeosphaeria minitans</name>
    <dbReference type="NCBI Taxonomy" id="565426"/>
    <lineage>
        <taxon>Eukaryota</taxon>
        <taxon>Fungi</taxon>
        <taxon>Dikarya</taxon>
        <taxon>Ascomycota</taxon>
        <taxon>Pezizomycotina</taxon>
        <taxon>Dothideomycetes</taxon>
        <taxon>Pleosporomycetidae</taxon>
        <taxon>Pleosporales</taxon>
        <taxon>Massarineae</taxon>
        <taxon>Didymosphaeriaceae</taxon>
        <taxon>Paraphaeosphaeria</taxon>
    </lineage>
</organism>
<dbReference type="EMBL" id="WJXW01000016">
    <property type="protein sequence ID" value="KAF9729702.1"/>
    <property type="molecule type" value="Genomic_DNA"/>
</dbReference>
<evidence type="ECO:0000256" key="3">
    <source>
        <dbReference type="SAM" id="Phobius"/>
    </source>
</evidence>
<dbReference type="SUPFAM" id="SSF52833">
    <property type="entry name" value="Thioredoxin-like"/>
    <property type="match status" value="1"/>
</dbReference>
<protein>
    <submittedName>
        <fullName evidence="5">Thioredoxin</fullName>
    </submittedName>
</protein>
<evidence type="ECO:0000259" key="4">
    <source>
        <dbReference type="PROSITE" id="PS51352"/>
    </source>
</evidence>
<dbReference type="InterPro" id="IPR036249">
    <property type="entry name" value="Thioredoxin-like_sf"/>
</dbReference>
<comment type="similarity">
    <text evidence="1">Belongs to the thioredoxin family.</text>
</comment>
<feature type="transmembrane region" description="Helical" evidence="3">
    <location>
        <begin position="136"/>
        <end position="153"/>
    </location>
</feature>
<proteinExistence type="inferred from homology"/>
<dbReference type="CDD" id="cd02947">
    <property type="entry name" value="TRX_family"/>
    <property type="match status" value="1"/>
</dbReference>
<keyword evidence="3" id="KW-1133">Transmembrane helix</keyword>
<dbReference type="Pfam" id="PF00085">
    <property type="entry name" value="Thioredoxin"/>
    <property type="match status" value="1"/>
</dbReference>
<dbReference type="PRINTS" id="PR00421">
    <property type="entry name" value="THIOREDOXIN"/>
</dbReference>
<keyword evidence="2" id="KW-1015">Disulfide bond</keyword>
<evidence type="ECO:0000256" key="2">
    <source>
        <dbReference type="ARBA" id="ARBA00023157"/>
    </source>
</evidence>
<dbReference type="InterPro" id="IPR013766">
    <property type="entry name" value="Thioredoxin_domain"/>
</dbReference>
<dbReference type="AlphaFoldDB" id="A0A9P6G6D9"/>
<dbReference type="OrthoDB" id="19690at2759"/>